<dbReference type="AlphaFoldDB" id="A0A3B4GKM6"/>
<evidence type="ECO:0000256" key="7">
    <source>
        <dbReference type="RuleBase" id="RU003732"/>
    </source>
</evidence>
<feature type="transmembrane region" description="Helical" evidence="9">
    <location>
        <begin position="469"/>
        <end position="487"/>
    </location>
</feature>
<feature type="transmembrane region" description="Helical" evidence="9">
    <location>
        <begin position="278"/>
        <end position="295"/>
    </location>
</feature>
<feature type="binding site" evidence="6">
    <location>
        <position position="52"/>
    </location>
    <ligand>
        <name>Na(+)</name>
        <dbReference type="ChEBI" id="CHEBI:29101"/>
        <label>1</label>
    </ligand>
</feature>
<keyword evidence="4 9" id="KW-1133">Transmembrane helix</keyword>
<organism evidence="10">
    <name type="scientific">Pundamilia nyererei</name>
    <dbReference type="NCBI Taxonomy" id="303518"/>
    <lineage>
        <taxon>Eukaryota</taxon>
        <taxon>Metazoa</taxon>
        <taxon>Chordata</taxon>
        <taxon>Craniata</taxon>
        <taxon>Vertebrata</taxon>
        <taxon>Euteleostomi</taxon>
        <taxon>Actinopterygii</taxon>
        <taxon>Neopterygii</taxon>
        <taxon>Teleostei</taxon>
        <taxon>Neoteleostei</taxon>
        <taxon>Acanthomorphata</taxon>
        <taxon>Ovalentaria</taxon>
        <taxon>Cichlomorphae</taxon>
        <taxon>Cichliformes</taxon>
        <taxon>Cichlidae</taxon>
        <taxon>African cichlids</taxon>
        <taxon>Pseudocrenilabrinae</taxon>
        <taxon>Haplochromini</taxon>
        <taxon>Pundamilia</taxon>
    </lineage>
</organism>
<evidence type="ECO:0000256" key="3">
    <source>
        <dbReference type="ARBA" id="ARBA00022692"/>
    </source>
</evidence>
<feature type="binding site" evidence="6">
    <location>
        <position position="55"/>
    </location>
    <ligand>
        <name>Na(+)</name>
        <dbReference type="ChEBI" id="CHEBI:29101"/>
        <label>1</label>
    </ligand>
</feature>
<comment type="subcellular location">
    <subcellularLocation>
        <location evidence="1">Membrane</location>
        <topology evidence="1">Multi-pass membrane protein</topology>
    </subcellularLocation>
</comment>
<dbReference type="GO" id="GO:0035725">
    <property type="term" value="P:sodium ion transmembrane transport"/>
    <property type="evidence" value="ECO:0007669"/>
    <property type="project" value="TreeGrafter"/>
</dbReference>
<dbReference type="PANTHER" id="PTHR11616:SF233">
    <property type="entry name" value="TRANSPORTER"/>
    <property type="match status" value="1"/>
</dbReference>
<dbReference type="GO" id="GO:0006865">
    <property type="term" value="P:amino acid transport"/>
    <property type="evidence" value="ECO:0007669"/>
    <property type="project" value="TreeGrafter"/>
</dbReference>
<comment type="similarity">
    <text evidence="7">Belongs to the sodium:neurotransmitter symporter (SNF) (TC 2.A.22) family.</text>
</comment>
<feature type="transmembrane region" description="Helical" evidence="9">
    <location>
        <begin position="589"/>
        <end position="614"/>
    </location>
</feature>
<dbReference type="PANTHER" id="PTHR11616">
    <property type="entry name" value="SODIUM/CHLORIDE DEPENDENT TRANSPORTER"/>
    <property type="match status" value="1"/>
</dbReference>
<feature type="transmembrane region" description="Helical" evidence="9">
    <location>
        <begin position="427"/>
        <end position="448"/>
    </location>
</feature>
<evidence type="ECO:0000256" key="8">
    <source>
        <dbReference type="SAM" id="MobiDB-lite"/>
    </source>
</evidence>
<keyword evidence="5 9" id="KW-0472">Membrane</keyword>
<keyword evidence="6" id="KW-0915">Sodium</keyword>
<keyword evidence="7" id="KW-0769">Symport</keyword>
<dbReference type="InterPro" id="IPR037272">
    <property type="entry name" value="SNS_sf"/>
</dbReference>
<dbReference type="PROSITE" id="PS00610">
    <property type="entry name" value="NA_NEUROTRAN_SYMP_1"/>
    <property type="match status" value="1"/>
</dbReference>
<dbReference type="GO" id="GO:0005886">
    <property type="term" value="C:plasma membrane"/>
    <property type="evidence" value="ECO:0007669"/>
    <property type="project" value="TreeGrafter"/>
</dbReference>
<keyword evidence="6" id="KW-0479">Metal-binding</keyword>
<feature type="transmembrane region" description="Helical" evidence="9">
    <location>
        <begin position="198"/>
        <end position="219"/>
    </location>
</feature>
<feature type="binding site" evidence="6">
    <location>
        <position position="59"/>
    </location>
    <ligand>
        <name>Na(+)</name>
        <dbReference type="ChEBI" id="CHEBI:29101"/>
        <label>1</label>
    </ligand>
</feature>
<accession>A0A3B4GKM6</accession>
<feature type="transmembrane region" description="Helical" evidence="9">
    <location>
        <begin position="543"/>
        <end position="566"/>
    </location>
</feature>
<feature type="transmembrane region" description="Helical" evidence="9">
    <location>
        <begin position="499"/>
        <end position="522"/>
    </location>
</feature>
<feature type="transmembrane region" description="Helical" evidence="9">
    <location>
        <begin position="231"/>
        <end position="258"/>
    </location>
</feature>
<evidence type="ECO:0000256" key="1">
    <source>
        <dbReference type="ARBA" id="ARBA00004141"/>
    </source>
</evidence>
<dbReference type="GO" id="GO:0015293">
    <property type="term" value="F:symporter activity"/>
    <property type="evidence" value="ECO:0007669"/>
    <property type="project" value="UniProtKB-KW"/>
</dbReference>
<name>A0A3B4GKM6_9CICH</name>
<sequence length="683" mass="76972">PTSKQPLPADDDRTEATEVDGLTGESSPQETSEPDARAGWNSKIEYFLAQVGFSVGLGNVWRFPYLCHQNGGGAFLLLYILLMLIVGIPLFFLELAAGQAIRQGSIGVWKYISPRLSGIGYSSCVVCFFVALYYNVILAWSLFYLGNSFQHPLPWEKCPEQGNVTVKECIKSSPTSYFWYRKALDITDSIDETGSFNTYIVCCLLAAWTIVCLGMFKGIKTSVKVMYFSSIFPYVVLFCFLIRGLLLDGAFEGIGFMFYPKLEIWADVQVWRQAATQVFFALGLGFGSIIAYSSYNPRNNNCHRDAFTVSFINFLTSVLATLVVFAVLGFRAKNRVMECVASNLNDLSKHFHDGLVPNNVMPPFNYSDPKSVALKDYSNWFEQYASMVPGNLTDCDLEKEMQKGVEGTGLAFIAFTEAMTLLPGSPFWSALFFLMLLNLGLSTMFGTMEGILAPLSERFKCLARNKTKLTIASCIIGFLLGLLFTQRCGNYFMMMFDDYSATLPLIIVVVFETFSVSWLYGADRFLNDIEGMLGWRPSVVYKYLWKYICLFAMLGLLGATTIRMFLSRPKYMSWNQEKASEEHLEYPDWALAVLALLIIFATLPVPVGFIHAFLQKRNTQSRDAENGHYRMVNTEETAMTDLSCVVRFLCPLFFKLFGNKVSAKQNLHICVFRVQRLTEAVVK</sequence>
<reference evidence="10" key="1">
    <citation type="submission" date="2023-09" db="UniProtKB">
        <authorList>
            <consortium name="Ensembl"/>
        </authorList>
    </citation>
    <scope>IDENTIFICATION</scope>
</reference>
<evidence type="ECO:0000256" key="9">
    <source>
        <dbReference type="SAM" id="Phobius"/>
    </source>
</evidence>
<feature type="binding site" evidence="6">
    <location>
        <position position="439"/>
    </location>
    <ligand>
        <name>Na(+)</name>
        <dbReference type="ChEBI" id="CHEBI:29101"/>
        <label>1</label>
    </ligand>
</feature>
<dbReference type="SUPFAM" id="SSF161070">
    <property type="entry name" value="SNF-like"/>
    <property type="match status" value="1"/>
</dbReference>
<dbReference type="Pfam" id="PF00209">
    <property type="entry name" value="SNF"/>
    <property type="match status" value="1"/>
</dbReference>
<feature type="transmembrane region" description="Helical" evidence="9">
    <location>
        <begin position="76"/>
        <end position="97"/>
    </location>
</feature>
<dbReference type="Ensembl" id="ENSPNYT00000024183.1">
    <property type="protein sequence ID" value="ENSPNYP00000023602.1"/>
    <property type="gene ID" value="ENSPNYG00000017815.1"/>
</dbReference>
<protein>
    <recommendedName>
        <fullName evidence="7">Transporter</fullName>
    </recommendedName>
</protein>
<evidence type="ECO:0000256" key="2">
    <source>
        <dbReference type="ARBA" id="ARBA00022448"/>
    </source>
</evidence>
<dbReference type="NCBIfam" id="NF037979">
    <property type="entry name" value="Na_transp"/>
    <property type="match status" value="1"/>
</dbReference>
<dbReference type="GeneTree" id="ENSGT00940000163157"/>
<feature type="binding site" evidence="6">
    <location>
        <position position="313"/>
    </location>
    <ligand>
        <name>Na(+)</name>
        <dbReference type="ChEBI" id="CHEBI:29101"/>
        <label>1</label>
    </ligand>
</feature>
<evidence type="ECO:0000313" key="10">
    <source>
        <dbReference type="Ensembl" id="ENSPNYP00000023602.1"/>
    </source>
</evidence>
<feature type="transmembrane region" description="Helical" evidence="9">
    <location>
        <begin position="118"/>
        <end position="145"/>
    </location>
</feature>
<dbReference type="STRING" id="303518.ENSPNYP00000023602"/>
<dbReference type="InterPro" id="IPR000175">
    <property type="entry name" value="Na/ntran_symport"/>
</dbReference>
<evidence type="ECO:0000256" key="6">
    <source>
        <dbReference type="PIRSR" id="PIRSR600175-1"/>
    </source>
</evidence>
<dbReference type="PRINTS" id="PR00176">
    <property type="entry name" value="NANEUSMPORT"/>
</dbReference>
<evidence type="ECO:0000256" key="5">
    <source>
        <dbReference type="ARBA" id="ARBA00023136"/>
    </source>
</evidence>
<dbReference type="PROSITE" id="PS50267">
    <property type="entry name" value="NA_NEUROTRAN_SYMP_3"/>
    <property type="match status" value="1"/>
</dbReference>
<evidence type="ECO:0000256" key="4">
    <source>
        <dbReference type="ARBA" id="ARBA00022989"/>
    </source>
</evidence>
<feature type="transmembrane region" description="Helical" evidence="9">
    <location>
        <begin position="307"/>
        <end position="328"/>
    </location>
</feature>
<keyword evidence="2 7" id="KW-0813">Transport</keyword>
<feature type="region of interest" description="Disordered" evidence="8">
    <location>
        <begin position="1"/>
        <end position="36"/>
    </location>
</feature>
<dbReference type="GO" id="GO:0046872">
    <property type="term" value="F:metal ion binding"/>
    <property type="evidence" value="ECO:0007669"/>
    <property type="project" value="UniProtKB-KW"/>
</dbReference>
<proteinExistence type="inferred from homology"/>
<keyword evidence="3 7" id="KW-0812">Transmembrane</keyword>